<dbReference type="AlphaFoldDB" id="A0A0A9F9A9"/>
<name>A0A0A9F9A9_ARUDO</name>
<reference evidence="1" key="2">
    <citation type="journal article" date="2015" name="Data Brief">
        <title>Shoot transcriptome of the giant reed, Arundo donax.</title>
        <authorList>
            <person name="Barrero R.A."/>
            <person name="Guerrero F.D."/>
            <person name="Moolhuijzen P."/>
            <person name="Goolsby J.A."/>
            <person name="Tidwell J."/>
            <person name="Bellgard S.E."/>
            <person name="Bellgard M.I."/>
        </authorList>
    </citation>
    <scope>NUCLEOTIDE SEQUENCE</scope>
    <source>
        <tissue evidence="1">Shoot tissue taken approximately 20 cm above the soil surface</tissue>
    </source>
</reference>
<organism evidence="1">
    <name type="scientific">Arundo donax</name>
    <name type="common">Giant reed</name>
    <name type="synonym">Donax arundinaceus</name>
    <dbReference type="NCBI Taxonomy" id="35708"/>
    <lineage>
        <taxon>Eukaryota</taxon>
        <taxon>Viridiplantae</taxon>
        <taxon>Streptophyta</taxon>
        <taxon>Embryophyta</taxon>
        <taxon>Tracheophyta</taxon>
        <taxon>Spermatophyta</taxon>
        <taxon>Magnoliopsida</taxon>
        <taxon>Liliopsida</taxon>
        <taxon>Poales</taxon>
        <taxon>Poaceae</taxon>
        <taxon>PACMAD clade</taxon>
        <taxon>Arundinoideae</taxon>
        <taxon>Arundineae</taxon>
        <taxon>Arundo</taxon>
    </lineage>
</organism>
<reference evidence="1" key="1">
    <citation type="submission" date="2014-09" db="EMBL/GenBank/DDBJ databases">
        <authorList>
            <person name="Magalhaes I.L.F."/>
            <person name="Oliveira U."/>
            <person name="Santos F.R."/>
            <person name="Vidigal T.H.D.A."/>
            <person name="Brescovit A.D."/>
            <person name="Santos A.J."/>
        </authorList>
    </citation>
    <scope>NUCLEOTIDE SEQUENCE</scope>
    <source>
        <tissue evidence="1">Shoot tissue taken approximately 20 cm above the soil surface</tissue>
    </source>
</reference>
<evidence type="ECO:0000313" key="1">
    <source>
        <dbReference type="EMBL" id="JAE08932.1"/>
    </source>
</evidence>
<dbReference type="EMBL" id="GBRH01188964">
    <property type="protein sequence ID" value="JAE08932.1"/>
    <property type="molecule type" value="Transcribed_RNA"/>
</dbReference>
<sequence length="41" mass="4511">MGSIREQQHKGKACGVKLQASLLCRAEAIENCKSHWTLTAL</sequence>
<proteinExistence type="predicted"/>
<protein>
    <submittedName>
        <fullName evidence="1">Uncharacterized protein</fullName>
    </submittedName>
</protein>
<accession>A0A0A9F9A9</accession>